<dbReference type="EMBL" id="VUJW01000010">
    <property type="protein sequence ID" value="KAA1425792.1"/>
    <property type="molecule type" value="Genomic_DNA"/>
</dbReference>
<dbReference type="GO" id="GO:0003677">
    <property type="term" value="F:DNA binding"/>
    <property type="evidence" value="ECO:0007669"/>
    <property type="project" value="UniProtKB-UniRule"/>
</dbReference>
<feature type="domain" description="HTH tetR-type" evidence="5">
    <location>
        <begin position="15"/>
        <end position="75"/>
    </location>
</feature>
<evidence type="ECO:0000256" key="3">
    <source>
        <dbReference type="ARBA" id="ARBA00023163"/>
    </source>
</evidence>
<evidence type="ECO:0000256" key="2">
    <source>
        <dbReference type="ARBA" id="ARBA00023125"/>
    </source>
</evidence>
<dbReference type="SUPFAM" id="SSF46689">
    <property type="entry name" value="Homeodomain-like"/>
    <property type="match status" value="1"/>
</dbReference>
<proteinExistence type="predicted"/>
<dbReference type="SUPFAM" id="SSF48498">
    <property type="entry name" value="Tetracyclin repressor-like, C-terminal domain"/>
    <property type="match status" value="1"/>
</dbReference>
<dbReference type="AlphaFoldDB" id="A0A5B1LYN6"/>
<dbReference type="InterPro" id="IPR011075">
    <property type="entry name" value="TetR_C"/>
</dbReference>
<dbReference type="Pfam" id="PF16925">
    <property type="entry name" value="TetR_C_13"/>
    <property type="match status" value="1"/>
</dbReference>
<reference evidence="6 7" key="2">
    <citation type="submission" date="2019-09" db="EMBL/GenBank/DDBJ databases">
        <authorList>
            <person name="Jin C."/>
        </authorList>
    </citation>
    <scope>NUCLEOTIDE SEQUENCE [LARGE SCALE GENOMIC DNA]</scope>
    <source>
        <strain evidence="6 7">BN140041</strain>
    </source>
</reference>
<keyword evidence="1" id="KW-0805">Transcription regulation</keyword>
<gene>
    <name evidence="6" type="ORF">F0U47_15645</name>
</gene>
<dbReference type="Proteomes" id="UP000324351">
    <property type="component" value="Unassembled WGS sequence"/>
</dbReference>
<keyword evidence="2 4" id="KW-0238">DNA-binding</keyword>
<dbReference type="PANTHER" id="PTHR47506:SF6">
    <property type="entry name" value="HTH-TYPE TRANSCRIPTIONAL REPRESSOR NEMR"/>
    <property type="match status" value="1"/>
</dbReference>
<evidence type="ECO:0000256" key="1">
    <source>
        <dbReference type="ARBA" id="ARBA00023015"/>
    </source>
</evidence>
<dbReference type="Gene3D" id="1.10.10.60">
    <property type="entry name" value="Homeodomain-like"/>
    <property type="match status" value="1"/>
</dbReference>
<accession>A0A5B1LYN6</accession>
<keyword evidence="7" id="KW-1185">Reference proteome</keyword>
<evidence type="ECO:0000256" key="4">
    <source>
        <dbReference type="PROSITE-ProRule" id="PRU00335"/>
    </source>
</evidence>
<dbReference type="RefSeq" id="WP_149751419.1">
    <property type="nucleotide sequence ID" value="NZ_VUJW01000010.1"/>
</dbReference>
<evidence type="ECO:0000259" key="5">
    <source>
        <dbReference type="PROSITE" id="PS50977"/>
    </source>
</evidence>
<feature type="DNA-binding region" description="H-T-H motif" evidence="4">
    <location>
        <begin position="38"/>
        <end position="57"/>
    </location>
</feature>
<reference evidence="6 7" key="1">
    <citation type="submission" date="2019-09" db="EMBL/GenBank/DDBJ databases">
        <title>Nocardioides panacisoli sp. nov., isolated from the soil of a ginseng field.</title>
        <authorList>
            <person name="Cho C."/>
        </authorList>
    </citation>
    <scope>NUCLEOTIDE SEQUENCE [LARGE SCALE GENOMIC DNA]</scope>
    <source>
        <strain evidence="6 7">BN140041</strain>
    </source>
</reference>
<dbReference type="PROSITE" id="PS50977">
    <property type="entry name" value="HTH_TETR_2"/>
    <property type="match status" value="1"/>
</dbReference>
<dbReference type="Gene3D" id="1.10.357.10">
    <property type="entry name" value="Tetracycline Repressor, domain 2"/>
    <property type="match status" value="1"/>
</dbReference>
<dbReference type="PANTHER" id="PTHR47506">
    <property type="entry name" value="TRANSCRIPTIONAL REGULATORY PROTEIN"/>
    <property type="match status" value="1"/>
</dbReference>
<dbReference type="InterPro" id="IPR036271">
    <property type="entry name" value="Tet_transcr_reg_TetR-rel_C_sf"/>
</dbReference>
<sequence>MTDTTVTDKRLLRGARTRRAVLDVAVDIASEDDLDQVTFGRLASAVGLTKAGVQAQFKHKEALQLAVVEHAREMFIAFVLDPVRHEPHGAERLHALLDRWVAYATTPLFAGGCFRVANMARFDGRPGAVRDALFRDQRDWVRVLAKELGRAKEAGQTSSDLDVELAAFQLDATLCAVNIALRRGDQDALETLRRTIEGLLP</sequence>
<evidence type="ECO:0000313" key="7">
    <source>
        <dbReference type="Proteomes" id="UP000324351"/>
    </source>
</evidence>
<comment type="caution">
    <text evidence="6">The sequence shown here is derived from an EMBL/GenBank/DDBJ whole genome shotgun (WGS) entry which is preliminary data.</text>
</comment>
<evidence type="ECO:0000313" key="6">
    <source>
        <dbReference type="EMBL" id="KAA1425792.1"/>
    </source>
</evidence>
<dbReference type="InterPro" id="IPR001647">
    <property type="entry name" value="HTH_TetR"/>
</dbReference>
<name>A0A5B1LYN6_9ACTN</name>
<keyword evidence="3" id="KW-0804">Transcription</keyword>
<organism evidence="6 7">
    <name type="scientific">Nocardioides antri</name>
    <dbReference type="NCBI Taxonomy" id="2607659"/>
    <lineage>
        <taxon>Bacteria</taxon>
        <taxon>Bacillati</taxon>
        <taxon>Actinomycetota</taxon>
        <taxon>Actinomycetes</taxon>
        <taxon>Propionibacteriales</taxon>
        <taxon>Nocardioidaceae</taxon>
        <taxon>Nocardioides</taxon>
    </lineage>
</organism>
<protein>
    <submittedName>
        <fullName evidence="6">TetR/AcrR family transcriptional regulator</fullName>
    </submittedName>
</protein>
<dbReference type="InterPro" id="IPR009057">
    <property type="entry name" value="Homeodomain-like_sf"/>
</dbReference>